<evidence type="ECO:0000313" key="7">
    <source>
        <dbReference type="Proteomes" id="UP001385951"/>
    </source>
</evidence>
<evidence type="ECO:0000259" key="5">
    <source>
        <dbReference type="Pfam" id="PF00005"/>
    </source>
</evidence>
<feature type="domain" description="ABC transporter" evidence="5">
    <location>
        <begin position="46"/>
        <end position="85"/>
    </location>
</feature>
<dbReference type="EMBL" id="JASBNA010000034">
    <property type="protein sequence ID" value="KAK7682822.1"/>
    <property type="molecule type" value="Genomic_DNA"/>
</dbReference>
<dbReference type="GO" id="GO:0008559">
    <property type="term" value="F:ABC-type xenobiotic transporter activity"/>
    <property type="evidence" value="ECO:0007669"/>
    <property type="project" value="TreeGrafter"/>
</dbReference>
<comment type="caution">
    <text evidence="6">The sequence shown here is derived from an EMBL/GenBank/DDBJ whole genome shotgun (WGS) entry which is preliminary data.</text>
</comment>
<dbReference type="PANTHER" id="PTHR24223:SF456">
    <property type="entry name" value="MULTIDRUG RESISTANCE-ASSOCIATED PROTEIN LETHAL(2)03659"/>
    <property type="match status" value="1"/>
</dbReference>
<dbReference type="SUPFAM" id="SSF52540">
    <property type="entry name" value="P-loop containing nucleoside triphosphate hydrolases"/>
    <property type="match status" value="1"/>
</dbReference>
<dbReference type="InterPro" id="IPR027417">
    <property type="entry name" value="P-loop_NTPase"/>
</dbReference>
<evidence type="ECO:0000256" key="1">
    <source>
        <dbReference type="ARBA" id="ARBA00004141"/>
    </source>
</evidence>
<keyword evidence="7" id="KW-1185">Reference proteome</keyword>
<organism evidence="6 7">
    <name type="scientific">Cerrena zonata</name>
    <dbReference type="NCBI Taxonomy" id="2478898"/>
    <lineage>
        <taxon>Eukaryota</taxon>
        <taxon>Fungi</taxon>
        <taxon>Dikarya</taxon>
        <taxon>Basidiomycota</taxon>
        <taxon>Agaricomycotina</taxon>
        <taxon>Agaricomycetes</taxon>
        <taxon>Polyporales</taxon>
        <taxon>Cerrenaceae</taxon>
        <taxon>Cerrena</taxon>
    </lineage>
</organism>
<dbReference type="Proteomes" id="UP001385951">
    <property type="component" value="Unassembled WGS sequence"/>
</dbReference>
<evidence type="ECO:0000313" key="6">
    <source>
        <dbReference type="EMBL" id="KAK7682822.1"/>
    </source>
</evidence>
<dbReference type="Gene3D" id="3.40.50.300">
    <property type="entry name" value="P-loop containing nucleotide triphosphate hydrolases"/>
    <property type="match status" value="1"/>
</dbReference>
<dbReference type="InterPro" id="IPR050173">
    <property type="entry name" value="ABC_transporter_C-like"/>
</dbReference>
<keyword evidence="3" id="KW-0547">Nucleotide-binding</keyword>
<dbReference type="GO" id="GO:0005886">
    <property type="term" value="C:plasma membrane"/>
    <property type="evidence" value="ECO:0007669"/>
    <property type="project" value="TreeGrafter"/>
</dbReference>
<comment type="subcellular location">
    <subcellularLocation>
        <location evidence="1">Membrane</location>
        <topology evidence="1">Multi-pass membrane protein</topology>
    </subcellularLocation>
</comment>
<dbReference type="GO" id="GO:0005524">
    <property type="term" value="F:ATP binding"/>
    <property type="evidence" value="ECO:0007669"/>
    <property type="project" value="UniProtKB-KW"/>
</dbReference>
<evidence type="ECO:0000256" key="2">
    <source>
        <dbReference type="ARBA" id="ARBA00009726"/>
    </source>
</evidence>
<keyword evidence="4" id="KW-0067">ATP-binding</keyword>
<sequence length="187" mass="20530">MGTLRENLDPQGTRTDAELISALKRAWLLPRDDAPVDPVIEAKFSLDAAVSDEGSNYSTGEKQLLALCRALIKNSKIIVLDEATSNVDVETDAKLQRTIQSEFASSTLLCIAHRLNTIVYYDRILVMDAGKVAEYDAPLNLFDKDDSIFRSLCNEAGLSRQDVVRIRASVNPSDTAENLVSVAQDSL</sequence>
<name>A0AAW0FRV9_9APHY</name>
<comment type="similarity">
    <text evidence="2">Belongs to the ABC transporter superfamily. ABCC family. Conjugate transporter (TC 3.A.1.208) subfamily.</text>
</comment>
<dbReference type="Pfam" id="PF00005">
    <property type="entry name" value="ABC_tran"/>
    <property type="match status" value="1"/>
</dbReference>
<dbReference type="AlphaFoldDB" id="A0AAW0FRV9"/>
<evidence type="ECO:0000256" key="4">
    <source>
        <dbReference type="ARBA" id="ARBA00022840"/>
    </source>
</evidence>
<protein>
    <recommendedName>
        <fullName evidence="5">ABC transporter domain-containing protein</fullName>
    </recommendedName>
</protein>
<dbReference type="InterPro" id="IPR003439">
    <property type="entry name" value="ABC_transporter-like_ATP-bd"/>
</dbReference>
<dbReference type="GO" id="GO:0016887">
    <property type="term" value="F:ATP hydrolysis activity"/>
    <property type="evidence" value="ECO:0007669"/>
    <property type="project" value="InterPro"/>
</dbReference>
<accession>A0AAW0FRV9</accession>
<reference evidence="6 7" key="1">
    <citation type="submission" date="2022-09" db="EMBL/GenBank/DDBJ databases">
        <authorList>
            <person name="Palmer J.M."/>
        </authorList>
    </citation>
    <scope>NUCLEOTIDE SEQUENCE [LARGE SCALE GENOMIC DNA]</scope>
    <source>
        <strain evidence="6 7">DSM 7382</strain>
    </source>
</reference>
<proteinExistence type="inferred from homology"/>
<dbReference type="PANTHER" id="PTHR24223">
    <property type="entry name" value="ATP-BINDING CASSETTE SUB-FAMILY C"/>
    <property type="match status" value="1"/>
</dbReference>
<evidence type="ECO:0000256" key="3">
    <source>
        <dbReference type="ARBA" id="ARBA00022741"/>
    </source>
</evidence>
<gene>
    <name evidence="6" type="ORF">QCA50_014206</name>
</gene>